<dbReference type="GO" id="GO:0004803">
    <property type="term" value="F:transposase activity"/>
    <property type="evidence" value="ECO:0007669"/>
    <property type="project" value="InterPro"/>
</dbReference>
<comment type="caution">
    <text evidence="1">The sequence shown here is derived from an EMBL/GenBank/DDBJ whole genome shotgun (WGS) entry which is preliminary data.</text>
</comment>
<accession>A0A0G0ZDC9</accession>
<evidence type="ECO:0000313" key="1">
    <source>
        <dbReference type="EMBL" id="KKS46679.1"/>
    </source>
</evidence>
<dbReference type="STRING" id="1618659.UV11_C0026G0004"/>
<dbReference type="Gene3D" id="3.30.70.1290">
    <property type="entry name" value="Transposase IS200-like"/>
    <property type="match status" value="1"/>
</dbReference>
<dbReference type="Proteomes" id="UP000034036">
    <property type="component" value="Unassembled WGS sequence"/>
</dbReference>
<proteinExistence type="predicted"/>
<dbReference type="GO" id="GO:0006313">
    <property type="term" value="P:DNA transposition"/>
    <property type="evidence" value="ECO:0007669"/>
    <property type="project" value="InterPro"/>
</dbReference>
<sequence length="94" mass="11004">MNLKTISGKICHLLNSGVDKLKIFIDEEDHLRFIHDLFEFNNLNPVADALYNFNNISDIGHPKVRVERKPRKILIDILAFVLMPNHYHLLVMPR</sequence>
<dbReference type="InterPro" id="IPR036515">
    <property type="entry name" value="Transposase_17_sf"/>
</dbReference>
<evidence type="ECO:0000313" key="2">
    <source>
        <dbReference type="Proteomes" id="UP000034036"/>
    </source>
</evidence>
<gene>
    <name evidence="1" type="ORF">UV11_C0026G0004</name>
</gene>
<dbReference type="GO" id="GO:0003677">
    <property type="term" value="F:DNA binding"/>
    <property type="evidence" value="ECO:0007669"/>
    <property type="project" value="InterPro"/>
</dbReference>
<organism evidence="1 2">
    <name type="scientific">Candidatus Giovannonibacteria bacterium GW2011_GWF2_42_19</name>
    <dbReference type="NCBI Taxonomy" id="1618659"/>
    <lineage>
        <taxon>Bacteria</taxon>
        <taxon>Candidatus Giovannoniibacteriota</taxon>
    </lineage>
</organism>
<reference evidence="1 2" key="1">
    <citation type="journal article" date="2015" name="Nature">
        <title>rRNA introns, odd ribosomes, and small enigmatic genomes across a large radiation of phyla.</title>
        <authorList>
            <person name="Brown C.T."/>
            <person name="Hug L.A."/>
            <person name="Thomas B.C."/>
            <person name="Sharon I."/>
            <person name="Castelle C.J."/>
            <person name="Singh A."/>
            <person name="Wilkins M.J."/>
            <person name="Williams K.H."/>
            <person name="Banfield J.F."/>
        </authorList>
    </citation>
    <scope>NUCLEOTIDE SEQUENCE [LARGE SCALE GENOMIC DNA]</scope>
</reference>
<dbReference type="EMBL" id="LCDF01000026">
    <property type="protein sequence ID" value="KKS46679.1"/>
    <property type="molecule type" value="Genomic_DNA"/>
</dbReference>
<name>A0A0G0ZDC9_9BACT</name>
<evidence type="ECO:0008006" key="3">
    <source>
        <dbReference type="Google" id="ProtNLM"/>
    </source>
</evidence>
<dbReference type="AlphaFoldDB" id="A0A0G0ZDC9"/>
<protein>
    <recommendedName>
        <fullName evidence="3">Transposase IS200-like domain-containing protein</fullName>
    </recommendedName>
</protein>